<proteinExistence type="predicted"/>
<reference evidence="2 3" key="1">
    <citation type="submission" date="2016-07" db="EMBL/GenBank/DDBJ databases">
        <title>Pervasive Adenine N6-methylation of Active Genes in Fungi.</title>
        <authorList>
            <consortium name="DOE Joint Genome Institute"/>
            <person name="Mondo S.J."/>
            <person name="Dannebaum R.O."/>
            <person name="Kuo R.C."/>
            <person name="Labutti K."/>
            <person name="Haridas S."/>
            <person name="Kuo A."/>
            <person name="Salamov A."/>
            <person name="Ahrendt S.R."/>
            <person name="Lipzen A."/>
            <person name="Sullivan W."/>
            <person name="Andreopoulos W.B."/>
            <person name="Clum A."/>
            <person name="Lindquist E."/>
            <person name="Daum C."/>
            <person name="Ramamoorthy G.K."/>
            <person name="Gryganskyi A."/>
            <person name="Culley D."/>
            <person name="Magnuson J.K."/>
            <person name="James T.Y."/>
            <person name="O'Malley M.A."/>
            <person name="Stajich J.E."/>
            <person name="Spatafora J.W."/>
            <person name="Visel A."/>
            <person name="Grigoriev I.V."/>
        </authorList>
    </citation>
    <scope>NUCLEOTIDE SEQUENCE [LARGE SCALE GENOMIC DNA]</scope>
    <source>
        <strain evidence="2 3">CBS 115471</strain>
    </source>
</reference>
<feature type="chain" id="PRO_5010988365" evidence="1">
    <location>
        <begin position="21"/>
        <end position="252"/>
    </location>
</feature>
<dbReference type="AlphaFoldDB" id="A0A1Y1ZMM5"/>
<dbReference type="OrthoDB" id="4817850at2759"/>
<keyword evidence="3" id="KW-1185">Reference proteome</keyword>
<sequence>MQFTIQTIAAVAALLSAAAAAPAPNTSPNPLSRRDLIVLPGTTDQGESTPAGKRGVAANTKRGATDVYGDYSGQWSSYTDGSGTYVNTKDVHRYASGDKCWTDLWYVSSSYKDTDWARQGSIDCGTTSECEMGIDKGIETCNEWSIAIEAGVEFNILKDVLSVSGSVTTTYGESRCESVTTKSTCKWDDKSCHAIWSSQKVKVNHGYIRRRCDFHDGKGDQTVWSKDWDVQEKAAELHLGCKAACADGSYPA</sequence>
<dbReference type="EMBL" id="MCFA01000060">
    <property type="protein sequence ID" value="ORY11486.1"/>
    <property type="molecule type" value="Genomic_DNA"/>
</dbReference>
<evidence type="ECO:0000256" key="1">
    <source>
        <dbReference type="SAM" id="SignalP"/>
    </source>
</evidence>
<accession>A0A1Y1ZMM5</accession>
<dbReference type="Proteomes" id="UP000193144">
    <property type="component" value="Unassembled WGS sequence"/>
</dbReference>
<feature type="signal peptide" evidence="1">
    <location>
        <begin position="1"/>
        <end position="20"/>
    </location>
</feature>
<evidence type="ECO:0000313" key="3">
    <source>
        <dbReference type="Proteomes" id="UP000193144"/>
    </source>
</evidence>
<comment type="caution">
    <text evidence="2">The sequence shown here is derived from an EMBL/GenBank/DDBJ whole genome shotgun (WGS) entry which is preliminary data.</text>
</comment>
<protein>
    <submittedName>
        <fullName evidence="2">Uncharacterized protein</fullName>
    </submittedName>
</protein>
<gene>
    <name evidence="2" type="ORF">BCR34DRAFT_601273</name>
</gene>
<organism evidence="2 3">
    <name type="scientific">Clohesyomyces aquaticus</name>
    <dbReference type="NCBI Taxonomy" id="1231657"/>
    <lineage>
        <taxon>Eukaryota</taxon>
        <taxon>Fungi</taxon>
        <taxon>Dikarya</taxon>
        <taxon>Ascomycota</taxon>
        <taxon>Pezizomycotina</taxon>
        <taxon>Dothideomycetes</taxon>
        <taxon>Pleosporomycetidae</taxon>
        <taxon>Pleosporales</taxon>
        <taxon>Lindgomycetaceae</taxon>
        <taxon>Clohesyomyces</taxon>
    </lineage>
</organism>
<evidence type="ECO:0000313" key="2">
    <source>
        <dbReference type="EMBL" id="ORY11486.1"/>
    </source>
</evidence>
<name>A0A1Y1ZMM5_9PLEO</name>
<keyword evidence="1" id="KW-0732">Signal</keyword>